<protein>
    <recommendedName>
        <fullName evidence="3">Cysteine-rich CPXCG</fullName>
    </recommendedName>
</protein>
<sequence>MTMQEPDEIMIDCPYCGEPLDVRVDTSAGPQRYYEDCSVCCRPILFILSEDAAGEPVLDVKRDDE</sequence>
<organism evidence="1 2">
    <name type="scientific">Methylomicrobium album BG8</name>
    <dbReference type="NCBI Taxonomy" id="686340"/>
    <lineage>
        <taxon>Bacteria</taxon>
        <taxon>Pseudomonadati</taxon>
        <taxon>Pseudomonadota</taxon>
        <taxon>Gammaproteobacteria</taxon>
        <taxon>Methylococcales</taxon>
        <taxon>Methylococcaceae</taxon>
        <taxon>Methylomicrobium</taxon>
    </lineage>
</organism>
<name>H8GK22_METAL</name>
<gene>
    <name evidence="1" type="ORF">Metal_0112</name>
</gene>
<dbReference type="PIRSF" id="PIRSF037225">
    <property type="entry name" value="UCP037225"/>
    <property type="match status" value="1"/>
</dbReference>
<dbReference type="HOGENOM" id="CLU_189936_1_0_6"/>
<dbReference type="InterPro" id="IPR017143">
    <property type="entry name" value="UCP037225"/>
</dbReference>
<dbReference type="AlphaFoldDB" id="H8GK22"/>
<accession>H8GK22</accession>
<dbReference type="Proteomes" id="UP000005090">
    <property type="component" value="Chromosome"/>
</dbReference>
<evidence type="ECO:0008006" key="3">
    <source>
        <dbReference type="Google" id="ProtNLM"/>
    </source>
</evidence>
<proteinExistence type="predicted"/>
<dbReference type="Pfam" id="PF14255">
    <property type="entry name" value="Zn_ribbon_21"/>
    <property type="match status" value="1"/>
</dbReference>
<dbReference type="eggNOG" id="ENOG5033AIZ">
    <property type="taxonomic scope" value="Bacteria"/>
</dbReference>
<dbReference type="STRING" id="686340.Metal_0112"/>
<evidence type="ECO:0000313" key="2">
    <source>
        <dbReference type="Proteomes" id="UP000005090"/>
    </source>
</evidence>
<keyword evidence="2" id="KW-1185">Reference proteome</keyword>
<dbReference type="EMBL" id="CM001475">
    <property type="protein sequence ID" value="EIC27981.1"/>
    <property type="molecule type" value="Genomic_DNA"/>
</dbReference>
<reference evidence="1 2" key="1">
    <citation type="journal article" date="2013" name="Genome Announc.">
        <title>Genome Sequence of the Obligate Gammaproteobacterial Methanotroph Methylomicrobium album Strain BG8.</title>
        <authorList>
            <person name="Kits K.D."/>
            <person name="Kalyuzhnaya M.G."/>
            <person name="Klotz M.G."/>
            <person name="Jetten M.S."/>
            <person name="Op den Camp H.J."/>
            <person name="Vuilleumier S."/>
            <person name="Bringel F."/>
            <person name="Dispirito A.A."/>
            <person name="Murrell J.C."/>
            <person name="Bruce D."/>
            <person name="Cheng J.F."/>
            <person name="Copeland A."/>
            <person name="Goodwin L."/>
            <person name="Hauser L."/>
            <person name="Lajus A."/>
            <person name="Land M.L."/>
            <person name="Lapidus A."/>
            <person name="Lucas S."/>
            <person name="Medigue C."/>
            <person name="Pitluck S."/>
            <person name="Woyke T."/>
            <person name="Zeytun A."/>
            <person name="Stein L.Y."/>
        </authorList>
    </citation>
    <scope>NUCLEOTIDE SEQUENCE [LARGE SCALE GENOMIC DNA]</scope>
    <source>
        <strain evidence="1 2">BG8</strain>
    </source>
</reference>
<evidence type="ECO:0000313" key="1">
    <source>
        <dbReference type="EMBL" id="EIC27981.1"/>
    </source>
</evidence>
<dbReference type="InterPro" id="IPR025990">
    <property type="entry name" value="zinc_ribbon_bacterial"/>
</dbReference>